<proteinExistence type="predicted"/>
<dbReference type="PANTHER" id="PTHR31672:SF13">
    <property type="entry name" value="F-BOX PROTEIN CPR30-LIKE"/>
    <property type="match status" value="1"/>
</dbReference>
<sequence length="385" mass="43475">MAIDSDNPFLPHEIITNVLKRLPVKSLIRFLCVCKQWKNLIKTRSFVADHLQHSSNQSPFLIWHWNDDTKRQHLEMMDYKSRVLQGLPSTMISSRACRIVGSSNGVLCVQIYTETSSLPSLLLCNPATREVSEVPQPINNINGEFRVGFGFSPIVNDYKIVISGATLLNNLVEVYSLSKRSWKEIKVGNFGVVEFSPCPPVTANGAIFWSGCFSLEGENNLVIGGGEENYDWVIISFDIAMEEFSLISLPDLLDFGFWDKLTVYKGKLAILSLDVIGHYESSRIDLWVMEENIGASGERWSWSNIYTVSTFSYMVPCCIWLDEIVCKVDNIPEDETALYILNLNTLELKKFATCRRGYSHSITSTYVESLVPVANIHNEKADSKS</sequence>
<dbReference type="SUPFAM" id="SSF50965">
    <property type="entry name" value="Galactose oxidase, central domain"/>
    <property type="match status" value="1"/>
</dbReference>
<dbReference type="NCBIfam" id="TIGR01640">
    <property type="entry name" value="F_box_assoc_1"/>
    <property type="match status" value="1"/>
</dbReference>
<dbReference type="InterPro" id="IPR017451">
    <property type="entry name" value="F-box-assoc_interact_dom"/>
</dbReference>
<dbReference type="InterPro" id="IPR036047">
    <property type="entry name" value="F-box-like_dom_sf"/>
</dbReference>
<dbReference type="Proteomes" id="UP001293593">
    <property type="component" value="Unassembled WGS sequence"/>
</dbReference>
<dbReference type="PANTHER" id="PTHR31672">
    <property type="entry name" value="BNACNNG10540D PROTEIN"/>
    <property type="match status" value="1"/>
</dbReference>
<keyword evidence="3" id="KW-1185">Reference proteome</keyword>
<protein>
    <recommendedName>
        <fullName evidence="1">F-box domain-containing protein</fullName>
    </recommendedName>
</protein>
<organism evidence="2 3">
    <name type="scientific">Acacia crassicarpa</name>
    <name type="common">northern wattle</name>
    <dbReference type="NCBI Taxonomy" id="499986"/>
    <lineage>
        <taxon>Eukaryota</taxon>
        <taxon>Viridiplantae</taxon>
        <taxon>Streptophyta</taxon>
        <taxon>Embryophyta</taxon>
        <taxon>Tracheophyta</taxon>
        <taxon>Spermatophyta</taxon>
        <taxon>Magnoliopsida</taxon>
        <taxon>eudicotyledons</taxon>
        <taxon>Gunneridae</taxon>
        <taxon>Pentapetalae</taxon>
        <taxon>rosids</taxon>
        <taxon>fabids</taxon>
        <taxon>Fabales</taxon>
        <taxon>Fabaceae</taxon>
        <taxon>Caesalpinioideae</taxon>
        <taxon>mimosoid clade</taxon>
        <taxon>Acacieae</taxon>
        <taxon>Acacia</taxon>
    </lineage>
</organism>
<dbReference type="InterPro" id="IPR050796">
    <property type="entry name" value="SCF_F-box_component"/>
</dbReference>
<dbReference type="EMBL" id="JAWXYG010000011">
    <property type="protein sequence ID" value="KAK4259915.1"/>
    <property type="molecule type" value="Genomic_DNA"/>
</dbReference>
<dbReference type="SUPFAM" id="SSF81383">
    <property type="entry name" value="F-box domain"/>
    <property type="match status" value="1"/>
</dbReference>
<gene>
    <name evidence="2" type="ORF">QN277_006195</name>
</gene>
<dbReference type="InterPro" id="IPR001810">
    <property type="entry name" value="F-box_dom"/>
</dbReference>
<evidence type="ECO:0000259" key="1">
    <source>
        <dbReference type="PROSITE" id="PS50181"/>
    </source>
</evidence>
<dbReference type="InterPro" id="IPR013187">
    <property type="entry name" value="F-box-assoc_dom_typ3"/>
</dbReference>
<dbReference type="Gene3D" id="1.20.1280.50">
    <property type="match status" value="1"/>
</dbReference>
<dbReference type="Pfam" id="PF08268">
    <property type="entry name" value="FBA_3"/>
    <property type="match status" value="1"/>
</dbReference>
<dbReference type="PROSITE" id="PS50181">
    <property type="entry name" value="FBOX"/>
    <property type="match status" value="1"/>
</dbReference>
<dbReference type="InterPro" id="IPR011043">
    <property type="entry name" value="Gal_Oxase/kelch_b-propeller"/>
</dbReference>
<dbReference type="AlphaFoldDB" id="A0AAE1MC22"/>
<evidence type="ECO:0000313" key="3">
    <source>
        <dbReference type="Proteomes" id="UP001293593"/>
    </source>
</evidence>
<comment type="caution">
    <text evidence="2">The sequence shown here is derived from an EMBL/GenBank/DDBJ whole genome shotgun (WGS) entry which is preliminary data.</text>
</comment>
<accession>A0AAE1MC22</accession>
<dbReference type="CDD" id="cd22157">
    <property type="entry name" value="F-box_AtFBW1-like"/>
    <property type="match status" value="1"/>
</dbReference>
<dbReference type="Pfam" id="PF00646">
    <property type="entry name" value="F-box"/>
    <property type="match status" value="1"/>
</dbReference>
<dbReference type="SMART" id="SM00256">
    <property type="entry name" value="FBOX"/>
    <property type="match status" value="1"/>
</dbReference>
<name>A0AAE1MC22_9FABA</name>
<evidence type="ECO:0000313" key="2">
    <source>
        <dbReference type="EMBL" id="KAK4259915.1"/>
    </source>
</evidence>
<feature type="domain" description="F-box" evidence="1">
    <location>
        <begin position="10"/>
        <end position="51"/>
    </location>
</feature>
<reference evidence="2" key="1">
    <citation type="submission" date="2023-10" db="EMBL/GenBank/DDBJ databases">
        <title>Chromosome-level genome of the transformable northern wattle, Acacia crassicarpa.</title>
        <authorList>
            <person name="Massaro I."/>
            <person name="Sinha N.R."/>
            <person name="Poethig S."/>
            <person name="Leichty A.R."/>
        </authorList>
    </citation>
    <scope>NUCLEOTIDE SEQUENCE</scope>
    <source>
        <strain evidence="2">Acra3RX</strain>
        <tissue evidence="2">Leaf</tissue>
    </source>
</reference>